<dbReference type="RefSeq" id="WP_213125823.1">
    <property type="nucleotide sequence ID" value="NZ_JAGYPG010000002.1"/>
</dbReference>
<name>A0A942TFP2_9BACI</name>
<proteinExistence type="predicted"/>
<organism evidence="2 3">
    <name type="scientific">Lederbergia citri</name>
    <dbReference type="NCBI Taxonomy" id="2833580"/>
    <lineage>
        <taxon>Bacteria</taxon>
        <taxon>Bacillati</taxon>
        <taxon>Bacillota</taxon>
        <taxon>Bacilli</taxon>
        <taxon>Bacillales</taxon>
        <taxon>Bacillaceae</taxon>
        <taxon>Lederbergia</taxon>
    </lineage>
</organism>
<gene>
    <name evidence="2" type="ORF">KHA97_09820</name>
</gene>
<accession>A0A942TFP2</accession>
<dbReference type="AlphaFoldDB" id="A0A942TFP2"/>
<evidence type="ECO:0000313" key="3">
    <source>
        <dbReference type="Proteomes" id="UP000681414"/>
    </source>
</evidence>
<dbReference type="Proteomes" id="UP000681414">
    <property type="component" value="Unassembled WGS sequence"/>
</dbReference>
<dbReference type="EMBL" id="JAGYPG010000002">
    <property type="protein sequence ID" value="MBS4195352.1"/>
    <property type="molecule type" value="Genomic_DNA"/>
</dbReference>
<keyword evidence="3" id="KW-1185">Reference proteome</keyword>
<reference evidence="2 3" key="1">
    <citation type="submission" date="2021-05" db="EMBL/GenBank/DDBJ databases">
        <title>Novel Bacillus species.</title>
        <authorList>
            <person name="Liu G."/>
        </authorList>
    </citation>
    <scope>NUCLEOTIDE SEQUENCE [LARGE SCALE GENOMIC DNA]</scope>
    <source>
        <strain evidence="3">FJAT-49780</strain>
    </source>
</reference>
<evidence type="ECO:0000313" key="2">
    <source>
        <dbReference type="EMBL" id="MBS4195352.1"/>
    </source>
</evidence>
<keyword evidence="1" id="KW-0175">Coiled coil</keyword>
<comment type="caution">
    <text evidence="2">The sequence shown here is derived from an EMBL/GenBank/DDBJ whole genome shotgun (WGS) entry which is preliminary data.</text>
</comment>
<evidence type="ECO:0000256" key="1">
    <source>
        <dbReference type="SAM" id="Coils"/>
    </source>
</evidence>
<protein>
    <submittedName>
        <fullName evidence="2">Uncharacterized protein</fullName>
    </submittedName>
</protein>
<feature type="coiled-coil region" evidence="1">
    <location>
        <begin position="174"/>
        <end position="229"/>
    </location>
</feature>
<sequence length="289" mass="32676">MTQKIHVLADESLGRVKREYVEVERKAEVGEKVLVFEHDHAYANGVKTVDRVEFNGHIYYGNYGRLPYGYYVLEPTDIVHIDENGNGGRYRLVDRKAEVGDYVIITNATATNSKYKKGDTVYAEEVNESGIFNKSVASSTSKCHNPNGYIDESEYAVLEPVESEQSPKNYDDIIANLVKRVAELERREEAQRRLNGVLSQRINAAQCDIETWAQEVEKTKREIKTKEERISDRVFPKIHTYSSEELNGKTLRILVGMDTADGVTAKMVSGIDEETGKIYVLNSEVNVNG</sequence>